<dbReference type="Proteomes" id="UP000632377">
    <property type="component" value="Unassembled WGS sequence"/>
</dbReference>
<dbReference type="PANTHER" id="PTHR43163">
    <property type="entry name" value="DIPEPTIDE TRANSPORT SYSTEM PERMEASE PROTEIN DPPB-RELATED"/>
    <property type="match status" value="1"/>
</dbReference>
<evidence type="ECO:0000256" key="6">
    <source>
        <dbReference type="ARBA" id="ARBA00023136"/>
    </source>
</evidence>
<feature type="transmembrane region" description="Helical" evidence="7">
    <location>
        <begin position="130"/>
        <end position="154"/>
    </location>
</feature>
<dbReference type="CDD" id="cd06261">
    <property type="entry name" value="TM_PBP2"/>
    <property type="match status" value="1"/>
</dbReference>
<keyword evidence="5 7" id="KW-1133">Transmembrane helix</keyword>
<dbReference type="EMBL" id="JAESWC010000018">
    <property type="protein sequence ID" value="MBL4938183.1"/>
    <property type="molecule type" value="Genomic_DNA"/>
</dbReference>
<name>A0ABS1TJP3_9CLOT</name>
<dbReference type="PANTHER" id="PTHR43163:SF6">
    <property type="entry name" value="DIPEPTIDE TRANSPORT SYSTEM PERMEASE PROTEIN DPPB-RELATED"/>
    <property type="match status" value="1"/>
</dbReference>
<feature type="transmembrane region" description="Helical" evidence="7">
    <location>
        <begin position="9"/>
        <end position="30"/>
    </location>
</feature>
<evidence type="ECO:0000256" key="7">
    <source>
        <dbReference type="RuleBase" id="RU363032"/>
    </source>
</evidence>
<feature type="domain" description="ABC transmembrane type-1" evidence="8">
    <location>
        <begin position="95"/>
        <end position="296"/>
    </location>
</feature>
<organism evidence="9 10">
    <name type="scientific">Clostridium rhizosphaerae</name>
    <dbReference type="NCBI Taxonomy" id="2803861"/>
    <lineage>
        <taxon>Bacteria</taxon>
        <taxon>Bacillati</taxon>
        <taxon>Bacillota</taxon>
        <taxon>Clostridia</taxon>
        <taxon>Eubacteriales</taxon>
        <taxon>Clostridiaceae</taxon>
        <taxon>Clostridium</taxon>
    </lineage>
</organism>
<dbReference type="Pfam" id="PF19300">
    <property type="entry name" value="BPD_transp_1_N"/>
    <property type="match status" value="1"/>
</dbReference>
<accession>A0ABS1TJP3</accession>
<keyword evidence="6 7" id="KW-0472">Membrane</keyword>
<dbReference type="RefSeq" id="WP_202750907.1">
    <property type="nucleotide sequence ID" value="NZ_JAESWC010000018.1"/>
</dbReference>
<evidence type="ECO:0000256" key="5">
    <source>
        <dbReference type="ARBA" id="ARBA00022989"/>
    </source>
</evidence>
<evidence type="ECO:0000256" key="4">
    <source>
        <dbReference type="ARBA" id="ARBA00022692"/>
    </source>
</evidence>
<keyword evidence="3" id="KW-1003">Cell membrane</keyword>
<proteinExistence type="inferred from homology"/>
<dbReference type="PROSITE" id="PS50928">
    <property type="entry name" value="ABC_TM1"/>
    <property type="match status" value="1"/>
</dbReference>
<evidence type="ECO:0000256" key="1">
    <source>
        <dbReference type="ARBA" id="ARBA00004651"/>
    </source>
</evidence>
<feature type="transmembrane region" description="Helical" evidence="7">
    <location>
        <begin position="174"/>
        <end position="191"/>
    </location>
</feature>
<dbReference type="InterPro" id="IPR045621">
    <property type="entry name" value="BPD_transp_1_N"/>
</dbReference>
<dbReference type="Gene3D" id="1.10.3720.10">
    <property type="entry name" value="MetI-like"/>
    <property type="match status" value="1"/>
</dbReference>
<feature type="transmembrane region" description="Helical" evidence="7">
    <location>
        <begin position="101"/>
        <end position="123"/>
    </location>
</feature>
<evidence type="ECO:0000256" key="3">
    <source>
        <dbReference type="ARBA" id="ARBA00022475"/>
    </source>
</evidence>
<dbReference type="InterPro" id="IPR035906">
    <property type="entry name" value="MetI-like_sf"/>
</dbReference>
<evidence type="ECO:0000313" key="10">
    <source>
        <dbReference type="Proteomes" id="UP000632377"/>
    </source>
</evidence>
<keyword evidence="2 7" id="KW-0813">Transport</keyword>
<comment type="subcellular location">
    <subcellularLocation>
        <location evidence="1 7">Cell membrane</location>
        <topology evidence="1 7">Multi-pass membrane protein</topology>
    </subcellularLocation>
</comment>
<sequence>MLKFIAKRLGYMIVTLWIITTITFMLMHLMPGDPLSTGAKKLPAAVQANFRAKYGLDKSVPEQYFAYIKNIVKGDLGESLVYPGRDVKQIIKEQTPRSARLAVQSIFLGFTIGCALGLVAAFNRGKWPDYLVIFIALLGISVPSFVIGALLQYAFTVKLMWFPTTGWGSFKHTVLPSIALSFGAIAVYARYMRANALDVIGQDYILTARAKGVSKFALVWKHVVRNAILPAITILGPEIAGMITGTFVIETMFSIPGLGNYFVSSITDKDFTMIMGQTIFVAALYIVSLVAVDIVYGLVDPRIRITGEKR</sequence>
<feature type="transmembrane region" description="Helical" evidence="7">
    <location>
        <begin position="279"/>
        <end position="299"/>
    </location>
</feature>
<evidence type="ECO:0000256" key="2">
    <source>
        <dbReference type="ARBA" id="ARBA00022448"/>
    </source>
</evidence>
<reference evidence="9 10" key="1">
    <citation type="submission" date="2021-01" db="EMBL/GenBank/DDBJ databases">
        <title>Genome public.</title>
        <authorList>
            <person name="Liu C."/>
            <person name="Sun Q."/>
        </authorList>
    </citation>
    <scope>NUCLEOTIDE SEQUENCE [LARGE SCALE GENOMIC DNA]</scope>
    <source>
        <strain evidence="9 10">YIM B02515</strain>
    </source>
</reference>
<gene>
    <name evidence="9" type="ORF">JK636_20955</name>
</gene>
<evidence type="ECO:0000313" key="9">
    <source>
        <dbReference type="EMBL" id="MBL4938183.1"/>
    </source>
</evidence>
<comment type="caution">
    <text evidence="9">The sequence shown here is derived from an EMBL/GenBank/DDBJ whole genome shotgun (WGS) entry which is preliminary data.</text>
</comment>
<protein>
    <submittedName>
        <fullName evidence="9">ABC transporter permease</fullName>
    </submittedName>
</protein>
<comment type="similarity">
    <text evidence="7">Belongs to the binding-protein-dependent transport system permease family.</text>
</comment>
<keyword evidence="10" id="KW-1185">Reference proteome</keyword>
<keyword evidence="4 7" id="KW-0812">Transmembrane</keyword>
<dbReference type="SUPFAM" id="SSF161098">
    <property type="entry name" value="MetI-like"/>
    <property type="match status" value="1"/>
</dbReference>
<dbReference type="Pfam" id="PF00528">
    <property type="entry name" value="BPD_transp_1"/>
    <property type="match status" value="1"/>
</dbReference>
<evidence type="ECO:0000259" key="8">
    <source>
        <dbReference type="PROSITE" id="PS50928"/>
    </source>
</evidence>
<dbReference type="InterPro" id="IPR000515">
    <property type="entry name" value="MetI-like"/>
</dbReference>